<dbReference type="PANTHER" id="PTHR30160">
    <property type="entry name" value="TETRAACYLDISACCHARIDE 4'-KINASE-RELATED"/>
    <property type="match status" value="1"/>
</dbReference>
<dbReference type="PANTHER" id="PTHR30160:SF7">
    <property type="entry name" value="ADP-HEPTOSE--LPS HEPTOSYLTRANSFERASE 2"/>
    <property type="match status" value="1"/>
</dbReference>
<name>A0AA94L1K8_DESDE</name>
<evidence type="ECO:0000256" key="2">
    <source>
        <dbReference type="ARBA" id="ARBA00022679"/>
    </source>
</evidence>
<dbReference type="SUPFAM" id="SSF53756">
    <property type="entry name" value="UDP-Glycosyltransferase/glycogen phosphorylase"/>
    <property type="match status" value="1"/>
</dbReference>
<dbReference type="GO" id="GO:0005829">
    <property type="term" value="C:cytosol"/>
    <property type="evidence" value="ECO:0007669"/>
    <property type="project" value="TreeGrafter"/>
</dbReference>
<dbReference type="InterPro" id="IPR051199">
    <property type="entry name" value="LPS_LOS_Heptosyltrfase"/>
</dbReference>
<proteinExistence type="predicted"/>
<protein>
    <submittedName>
        <fullName evidence="3">ADP-heptose:LPS heptosyltransferase</fullName>
    </submittedName>
</protein>
<sequence>MKTEPFHAHIQQPHALAAGEHPAGGRDVVIINLTRFGDLLQGQALIHDLHHAGLRVGLVCLENFASALPLLQHVDVTWPLPGARIMADVEGDWRRAALRLLSFVREIRRSMPDARVINLTATLPARLLARLVASHPGDITGFGMDAEGFGFSGGVWASFLAGTVLRRLNTPFNLVDTFRMVGANAMTGTEKARLAANSTMPGSRPGLQPPPEAERAFACGLLEEGAPAAGITSACKGFVALQLGASEAKRQWPVASFAALGDRLWREAGLCPVLLGSRAEQALAEEYVQAARGPCISAVGRTDIAQLAGLLAHCRLLVTNDTGTMHLAAGLGVPCLAIFLATAQPWDTGPYLPGCCCLEPAMPCHPCPYGRACPHGHACLGRISPEGVGDLVCGWLATGRWNAALEKGASCIGREARVWQTETDSYGFAALRCLSKHGSEDRSQWLDAQRFLWRQMFDKLGERVPSDGQGRAIPAKIALSPSFAAAVGDVLSQALQLLALLEEQAGLVGKSTMAGQLFLRNCERLQNLLDASPAFTALGGFWRELRQQRGGDMADLTQLIQCLRSALMEWKNSI</sequence>
<keyword evidence="1" id="KW-0328">Glycosyltransferase</keyword>
<gene>
    <name evidence="3" type="ORF">SAMN02910291_00737</name>
</gene>
<accession>A0AA94L1K8</accession>
<dbReference type="CDD" id="cd03789">
    <property type="entry name" value="GT9_LPS_heptosyltransferase"/>
    <property type="match status" value="1"/>
</dbReference>
<dbReference type="Proteomes" id="UP000182680">
    <property type="component" value="Unassembled WGS sequence"/>
</dbReference>
<keyword evidence="2" id="KW-0808">Transferase</keyword>
<dbReference type="RefSeq" id="WP_072311411.1">
    <property type="nucleotide sequence ID" value="NZ_FPIW01000008.1"/>
</dbReference>
<organism evidence="3 4">
    <name type="scientific">Desulfovibrio desulfuricans</name>
    <dbReference type="NCBI Taxonomy" id="876"/>
    <lineage>
        <taxon>Bacteria</taxon>
        <taxon>Pseudomonadati</taxon>
        <taxon>Thermodesulfobacteriota</taxon>
        <taxon>Desulfovibrionia</taxon>
        <taxon>Desulfovibrionales</taxon>
        <taxon>Desulfovibrionaceae</taxon>
        <taxon>Desulfovibrio</taxon>
    </lineage>
</organism>
<evidence type="ECO:0000256" key="1">
    <source>
        <dbReference type="ARBA" id="ARBA00022676"/>
    </source>
</evidence>
<evidence type="ECO:0000313" key="3">
    <source>
        <dbReference type="EMBL" id="SFW29967.1"/>
    </source>
</evidence>
<reference evidence="4" key="1">
    <citation type="submission" date="2016-11" db="EMBL/GenBank/DDBJ databases">
        <authorList>
            <person name="Jaros S."/>
            <person name="Januszkiewicz K."/>
            <person name="Wedrychowicz H."/>
        </authorList>
    </citation>
    <scope>NUCLEOTIDE SEQUENCE [LARGE SCALE GENOMIC DNA]</scope>
    <source>
        <strain evidence="4">DSM 7057</strain>
    </source>
</reference>
<dbReference type="GO" id="GO:0009244">
    <property type="term" value="P:lipopolysaccharide core region biosynthetic process"/>
    <property type="evidence" value="ECO:0007669"/>
    <property type="project" value="TreeGrafter"/>
</dbReference>
<evidence type="ECO:0000313" key="4">
    <source>
        <dbReference type="Proteomes" id="UP000182680"/>
    </source>
</evidence>
<dbReference type="InterPro" id="IPR002201">
    <property type="entry name" value="Glyco_trans_9"/>
</dbReference>
<dbReference type="EMBL" id="FPIW01000008">
    <property type="protein sequence ID" value="SFW29967.1"/>
    <property type="molecule type" value="Genomic_DNA"/>
</dbReference>
<dbReference type="Gene3D" id="3.40.50.2000">
    <property type="entry name" value="Glycogen Phosphorylase B"/>
    <property type="match status" value="2"/>
</dbReference>
<dbReference type="AlphaFoldDB" id="A0AA94L1K8"/>
<dbReference type="Pfam" id="PF01075">
    <property type="entry name" value="Glyco_transf_9"/>
    <property type="match status" value="1"/>
</dbReference>
<dbReference type="GO" id="GO:0008713">
    <property type="term" value="F:ADP-heptose-lipopolysaccharide heptosyltransferase activity"/>
    <property type="evidence" value="ECO:0007669"/>
    <property type="project" value="TreeGrafter"/>
</dbReference>
<comment type="caution">
    <text evidence="3">The sequence shown here is derived from an EMBL/GenBank/DDBJ whole genome shotgun (WGS) entry which is preliminary data.</text>
</comment>